<dbReference type="AlphaFoldDB" id="A0A0B2B210"/>
<feature type="domain" description="Activator of Hsp90 ATPase homologue 1/2-like C-terminal" evidence="2">
    <location>
        <begin position="25"/>
        <end position="137"/>
    </location>
</feature>
<dbReference type="SUPFAM" id="SSF55961">
    <property type="entry name" value="Bet v1-like"/>
    <property type="match status" value="1"/>
</dbReference>
<reference evidence="3 4" key="1">
    <citation type="submission" date="2017-11" db="EMBL/GenBank/DDBJ databases">
        <title>Genomic Encyclopedia of Archaeal and Bacterial Type Strains, Phase II (KMG-II): From Individual Species to Whole Genera.</title>
        <authorList>
            <person name="Goeker M."/>
        </authorList>
    </citation>
    <scope>NUCLEOTIDE SEQUENCE [LARGE SCALE GENOMIC DNA]</scope>
    <source>
        <strain evidence="3 4">DSM 27763</strain>
    </source>
</reference>
<dbReference type="InterPro" id="IPR013538">
    <property type="entry name" value="ASHA1/2-like_C"/>
</dbReference>
<dbReference type="Gene3D" id="3.30.530.20">
    <property type="match status" value="1"/>
</dbReference>
<evidence type="ECO:0000313" key="3">
    <source>
        <dbReference type="EMBL" id="PJJ57710.1"/>
    </source>
</evidence>
<keyword evidence="4" id="KW-1185">Reference proteome</keyword>
<protein>
    <submittedName>
        <fullName evidence="3">Uncharacterized protein YndB with AHSA1/START domain</fullName>
    </submittedName>
</protein>
<sequence length="175" mass="19527">MTTIGTMRALDATRGAVRMEEVFDTDVEDLWDACTTPERLARWIARVSGDLRVGGTVELTFTSTWTGPARIDLCEAPHHLLVTTRPDTAEENQIEAWLTPEGDETRLVVEERGLPVADLFIHGAGWQVHIEDLGRALALGRSAHPDGWTPDRPAGAWHDRWVELSTTYQERGLES</sequence>
<comment type="caution">
    <text evidence="3">The sequence shown here is derived from an EMBL/GenBank/DDBJ whole genome shotgun (WGS) entry which is preliminary data.</text>
</comment>
<evidence type="ECO:0000313" key="4">
    <source>
        <dbReference type="Proteomes" id="UP000230842"/>
    </source>
</evidence>
<comment type="similarity">
    <text evidence="1">Belongs to the AHA1 family.</text>
</comment>
<dbReference type="OrthoDB" id="8117292at2"/>
<accession>A0A0B2B210</accession>
<proteinExistence type="inferred from homology"/>
<evidence type="ECO:0000259" key="2">
    <source>
        <dbReference type="Pfam" id="PF08327"/>
    </source>
</evidence>
<dbReference type="Proteomes" id="UP000230842">
    <property type="component" value="Unassembled WGS sequence"/>
</dbReference>
<dbReference type="EMBL" id="PGEZ01000001">
    <property type="protein sequence ID" value="PJJ57710.1"/>
    <property type="molecule type" value="Genomic_DNA"/>
</dbReference>
<evidence type="ECO:0000256" key="1">
    <source>
        <dbReference type="ARBA" id="ARBA00006817"/>
    </source>
</evidence>
<dbReference type="InterPro" id="IPR023393">
    <property type="entry name" value="START-like_dom_sf"/>
</dbReference>
<gene>
    <name evidence="3" type="ORF">CLV56_1948</name>
</gene>
<organism evidence="3 4">
    <name type="scientific">Mumia flava</name>
    <dbReference type="NCBI Taxonomy" id="1348852"/>
    <lineage>
        <taxon>Bacteria</taxon>
        <taxon>Bacillati</taxon>
        <taxon>Actinomycetota</taxon>
        <taxon>Actinomycetes</taxon>
        <taxon>Propionibacteriales</taxon>
        <taxon>Nocardioidaceae</taxon>
        <taxon>Mumia</taxon>
    </lineage>
</organism>
<name>A0A0B2B210_9ACTN</name>
<dbReference type="Pfam" id="PF08327">
    <property type="entry name" value="AHSA1"/>
    <property type="match status" value="1"/>
</dbReference>
<dbReference type="RefSeq" id="WP_039363391.1">
    <property type="nucleotide sequence ID" value="NZ_PGEZ01000001.1"/>
</dbReference>